<evidence type="ECO:0000313" key="11">
    <source>
        <dbReference type="Proteomes" id="UP000785200"/>
    </source>
</evidence>
<evidence type="ECO:0000259" key="9">
    <source>
        <dbReference type="PROSITE" id="PS51405"/>
    </source>
</evidence>
<reference evidence="10" key="1">
    <citation type="submission" date="2019-07" db="EMBL/GenBank/DDBJ databases">
        <title>Hyphodiscus hymeniophilus genome sequencing and assembly.</title>
        <authorList>
            <person name="Kramer G."/>
            <person name="Nodwell J."/>
        </authorList>
    </citation>
    <scope>NUCLEOTIDE SEQUENCE</scope>
    <source>
        <strain evidence="10">ATCC 34498</strain>
    </source>
</reference>
<dbReference type="Gene3D" id="1.10.489.10">
    <property type="entry name" value="Chloroperoxidase-like"/>
    <property type="match status" value="2"/>
</dbReference>
<dbReference type="AlphaFoldDB" id="A0A9P6VEC3"/>
<keyword evidence="6" id="KW-0408">Iron</keyword>
<keyword evidence="8" id="KW-1133">Transmembrane helix</keyword>
<dbReference type="PROSITE" id="PS51405">
    <property type="entry name" value="HEME_HALOPEROXIDASE"/>
    <property type="match status" value="1"/>
</dbReference>
<sequence length="302" mass="33559">MGLFNKIVGAFINLFVFVWDFGLFILNILTPSLKPGHVVPAHATGHNLTWPTYVPPQEGDSRSACPMLNALANHGILPQHALKLPLEKLPKQHAFIDFPISSSDGKNIPFRELNTKVRQTFNFAPSFCFFVPKFSADFLNRSYWSGRFDLADLSLHSDAAIEHDASLTRQDAALVPDQGTPDLKLVEMLLGSATGKMADGSPKLTTPDLSRALANRRRDARKTNKAYTESFFHNTFGSAKYVSSTMLTIFGGSIADLTPMLTEERFPENWEPRVTSRYGLTMAKFNGTVIPVERGVKRELKA</sequence>
<dbReference type="OrthoDB" id="407298at2759"/>
<dbReference type="EMBL" id="VNKQ01000016">
    <property type="protein sequence ID" value="KAG0646307.1"/>
    <property type="molecule type" value="Genomic_DNA"/>
</dbReference>
<keyword evidence="11" id="KW-1185">Reference proteome</keyword>
<feature type="domain" description="Heme haloperoxidase family profile" evidence="9">
    <location>
        <begin position="49"/>
        <end position="287"/>
    </location>
</feature>
<keyword evidence="4" id="KW-0479">Metal-binding</keyword>
<evidence type="ECO:0000256" key="1">
    <source>
        <dbReference type="ARBA" id="ARBA00001970"/>
    </source>
</evidence>
<evidence type="ECO:0000256" key="8">
    <source>
        <dbReference type="SAM" id="Phobius"/>
    </source>
</evidence>
<evidence type="ECO:0000256" key="5">
    <source>
        <dbReference type="ARBA" id="ARBA00023002"/>
    </source>
</evidence>
<keyword evidence="5" id="KW-0560">Oxidoreductase</keyword>
<name>A0A9P6VEC3_9HELO</name>
<evidence type="ECO:0000256" key="3">
    <source>
        <dbReference type="ARBA" id="ARBA00022617"/>
    </source>
</evidence>
<gene>
    <name evidence="10" type="ORF">D0Z07_8402</name>
</gene>
<evidence type="ECO:0000256" key="6">
    <source>
        <dbReference type="ARBA" id="ARBA00023004"/>
    </source>
</evidence>
<dbReference type="Pfam" id="PF01328">
    <property type="entry name" value="Peroxidase_2"/>
    <property type="match status" value="2"/>
</dbReference>
<dbReference type="Proteomes" id="UP000785200">
    <property type="component" value="Unassembled WGS sequence"/>
</dbReference>
<accession>A0A9P6VEC3</accession>
<comment type="cofactor">
    <cofactor evidence="1">
        <name>heme b</name>
        <dbReference type="ChEBI" id="CHEBI:60344"/>
    </cofactor>
</comment>
<dbReference type="InterPro" id="IPR000028">
    <property type="entry name" value="Chloroperoxidase"/>
</dbReference>
<keyword evidence="8" id="KW-0472">Membrane</keyword>
<keyword evidence="8" id="KW-0812">Transmembrane</keyword>
<dbReference type="SUPFAM" id="SSF47571">
    <property type="entry name" value="Cloroperoxidase"/>
    <property type="match status" value="1"/>
</dbReference>
<keyword evidence="3" id="KW-0349">Heme</keyword>
<dbReference type="GO" id="GO:0046872">
    <property type="term" value="F:metal ion binding"/>
    <property type="evidence" value="ECO:0007669"/>
    <property type="project" value="UniProtKB-KW"/>
</dbReference>
<dbReference type="PANTHER" id="PTHR33577">
    <property type="entry name" value="STERIGMATOCYSTIN BIOSYNTHESIS PEROXIDASE STCC-RELATED"/>
    <property type="match status" value="1"/>
</dbReference>
<evidence type="ECO:0000256" key="7">
    <source>
        <dbReference type="ARBA" id="ARBA00025795"/>
    </source>
</evidence>
<evidence type="ECO:0000256" key="2">
    <source>
        <dbReference type="ARBA" id="ARBA00022559"/>
    </source>
</evidence>
<protein>
    <submittedName>
        <fullName evidence="10">Sterigmatocystin biosynthesis peroxidase stcC</fullName>
    </submittedName>
</protein>
<evidence type="ECO:0000313" key="10">
    <source>
        <dbReference type="EMBL" id="KAG0646307.1"/>
    </source>
</evidence>
<keyword evidence="2 10" id="KW-0575">Peroxidase</keyword>
<evidence type="ECO:0000256" key="4">
    <source>
        <dbReference type="ARBA" id="ARBA00022723"/>
    </source>
</evidence>
<dbReference type="GO" id="GO:0004601">
    <property type="term" value="F:peroxidase activity"/>
    <property type="evidence" value="ECO:0007669"/>
    <property type="project" value="UniProtKB-KW"/>
</dbReference>
<comment type="similarity">
    <text evidence="7">Belongs to the chloroperoxidase family.</text>
</comment>
<feature type="transmembrane region" description="Helical" evidence="8">
    <location>
        <begin position="7"/>
        <end position="29"/>
    </location>
</feature>
<proteinExistence type="inferred from homology"/>
<comment type="caution">
    <text evidence="10">The sequence shown here is derived from an EMBL/GenBank/DDBJ whole genome shotgun (WGS) entry which is preliminary data.</text>
</comment>
<dbReference type="InterPro" id="IPR036851">
    <property type="entry name" value="Chloroperoxidase-like_sf"/>
</dbReference>
<dbReference type="PANTHER" id="PTHR33577:SF18">
    <property type="entry name" value="HEME HALOPEROXIDASE FAMILY PROFILE DOMAIN-CONTAINING PROTEIN"/>
    <property type="match status" value="1"/>
</dbReference>
<organism evidence="10 11">
    <name type="scientific">Hyphodiscus hymeniophilus</name>
    <dbReference type="NCBI Taxonomy" id="353542"/>
    <lineage>
        <taxon>Eukaryota</taxon>
        <taxon>Fungi</taxon>
        <taxon>Dikarya</taxon>
        <taxon>Ascomycota</taxon>
        <taxon>Pezizomycotina</taxon>
        <taxon>Leotiomycetes</taxon>
        <taxon>Helotiales</taxon>
        <taxon>Hyphodiscaceae</taxon>
        <taxon>Hyphodiscus</taxon>
    </lineage>
</organism>